<dbReference type="AlphaFoldDB" id="A0A8H6RLM2"/>
<feature type="compositionally biased region" description="Basic and acidic residues" evidence="1">
    <location>
        <begin position="37"/>
        <end position="50"/>
    </location>
</feature>
<feature type="region of interest" description="Disordered" evidence="1">
    <location>
        <begin position="1"/>
        <end position="65"/>
    </location>
</feature>
<dbReference type="Pfam" id="PF24852">
    <property type="entry name" value="DUF7726"/>
    <property type="match status" value="1"/>
</dbReference>
<sequence length="221" mass="24130">MSGGIPIVGPDEHICGKGNALQERNPNINASKPVESPNEKFKGTAEKSQDPVKSNNSKKKEKSDLKAADLADINLDGEESESVPIYATAGDVRSQIKGHLNRSKTAKAAFARELNEIMPGTKVDARGLDRFLKAKGPNGAGHNPVFYAAYVLFERNASKMARSPARRDKRWRRFGRKKVAFLDLRTIASLAREGTGLISTLMGDCIFRTQKMGPTESCRSA</sequence>
<reference evidence="3" key="1">
    <citation type="submission" date="2020-04" db="EMBL/GenBank/DDBJ databases">
        <title>Draft genome resource of the tomato pathogen Pseudocercospora fuligena.</title>
        <authorList>
            <person name="Zaccaron A."/>
        </authorList>
    </citation>
    <scope>NUCLEOTIDE SEQUENCE</scope>
    <source>
        <strain evidence="3">PF001</strain>
    </source>
</reference>
<evidence type="ECO:0000313" key="4">
    <source>
        <dbReference type="Proteomes" id="UP000660729"/>
    </source>
</evidence>
<protein>
    <recommendedName>
        <fullName evidence="2">DUF7726 domain-containing protein</fullName>
    </recommendedName>
</protein>
<keyword evidence="4" id="KW-1185">Reference proteome</keyword>
<comment type="caution">
    <text evidence="3">The sequence shown here is derived from an EMBL/GenBank/DDBJ whole genome shotgun (WGS) entry which is preliminary data.</text>
</comment>
<proteinExistence type="predicted"/>
<accession>A0A8H6RLM2</accession>
<name>A0A8H6RLM2_9PEZI</name>
<evidence type="ECO:0000259" key="2">
    <source>
        <dbReference type="Pfam" id="PF24852"/>
    </source>
</evidence>
<dbReference type="EMBL" id="JABCIY010000056">
    <property type="protein sequence ID" value="KAF7194656.1"/>
    <property type="molecule type" value="Genomic_DNA"/>
</dbReference>
<dbReference type="InterPro" id="IPR056143">
    <property type="entry name" value="DUF7726"/>
</dbReference>
<dbReference type="PANTHER" id="PTHR42339">
    <property type="entry name" value="HISTONE H1"/>
    <property type="match status" value="1"/>
</dbReference>
<feature type="domain" description="DUF7726" evidence="2">
    <location>
        <begin position="83"/>
        <end position="156"/>
    </location>
</feature>
<organism evidence="3 4">
    <name type="scientific">Pseudocercospora fuligena</name>
    <dbReference type="NCBI Taxonomy" id="685502"/>
    <lineage>
        <taxon>Eukaryota</taxon>
        <taxon>Fungi</taxon>
        <taxon>Dikarya</taxon>
        <taxon>Ascomycota</taxon>
        <taxon>Pezizomycotina</taxon>
        <taxon>Dothideomycetes</taxon>
        <taxon>Dothideomycetidae</taxon>
        <taxon>Mycosphaerellales</taxon>
        <taxon>Mycosphaerellaceae</taxon>
        <taxon>Pseudocercospora</taxon>
    </lineage>
</organism>
<dbReference type="PANTHER" id="PTHR42339:SF1">
    <property type="entry name" value="HISTONE H1"/>
    <property type="match status" value="1"/>
</dbReference>
<evidence type="ECO:0000256" key="1">
    <source>
        <dbReference type="SAM" id="MobiDB-lite"/>
    </source>
</evidence>
<gene>
    <name evidence="3" type="ORF">HII31_03918</name>
</gene>
<evidence type="ECO:0000313" key="3">
    <source>
        <dbReference type="EMBL" id="KAF7194656.1"/>
    </source>
</evidence>
<dbReference type="Proteomes" id="UP000660729">
    <property type="component" value="Unassembled WGS sequence"/>
</dbReference>
<dbReference type="OrthoDB" id="3650224at2759"/>